<feature type="compositionally biased region" description="Polar residues" evidence="1">
    <location>
        <begin position="97"/>
        <end position="107"/>
    </location>
</feature>
<proteinExistence type="predicted"/>
<feature type="region of interest" description="Disordered" evidence="1">
    <location>
        <begin position="71"/>
        <end position="125"/>
    </location>
</feature>
<reference evidence="2" key="1">
    <citation type="submission" date="2022-04" db="EMBL/GenBank/DDBJ databases">
        <title>A functionally conserved STORR gene fusion in Papaver species that diverged 16.8 million years ago.</title>
        <authorList>
            <person name="Catania T."/>
        </authorList>
    </citation>
    <scope>NUCLEOTIDE SEQUENCE</scope>
    <source>
        <strain evidence="2">S-188037</strain>
    </source>
</reference>
<evidence type="ECO:0000313" key="3">
    <source>
        <dbReference type="Proteomes" id="UP001202328"/>
    </source>
</evidence>
<sequence length="125" mass="14268">MYDYRGNLIVLCRMEYQQNGEKASIPIPYLLLLSLKRESCEMNVIKQLLSLNAWGAAQQTRAMPLLLLEQHQRPGEQPGRPEEQLFGPTEPLYISGEQLNRPQNDSGTRGPGTDIWEWLPMPSES</sequence>
<protein>
    <submittedName>
        <fullName evidence="2">Uncharacterized protein</fullName>
    </submittedName>
</protein>
<feature type="compositionally biased region" description="Basic and acidic residues" evidence="1">
    <location>
        <begin position="71"/>
        <end position="83"/>
    </location>
</feature>
<evidence type="ECO:0000313" key="2">
    <source>
        <dbReference type="EMBL" id="KAI3913394.1"/>
    </source>
</evidence>
<accession>A0AAD4SLE9</accession>
<dbReference type="EMBL" id="JAJJMB010009474">
    <property type="protein sequence ID" value="KAI3913394.1"/>
    <property type="molecule type" value="Genomic_DNA"/>
</dbReference>
<organism evidence="2 3">
    <name type="scientific">Papaver atlanticum</name>
    <dbReference type="NCBI Taxonomy" id="357466"/>
    <lineage>
        <taxon>Eukaryota</taxon>
        <taxon>Viridiplantae</taxon>
        <taxon>Streptophyta</taxon>
        <taxon>Embryophyta</taxon>
        <taxon>Tracheophyta</taxon>
        <taxon>Spermatophyta</taxon>
        <taxon>Magnoliopsida</taxon>
        <taxon>Ranunculales</taxon>
        <taxon>Papaveraceae</taxon>
        <taxon>Papaveroideae</taxon>
        <taxon>Papaver</taxon>
    </lineage>
</organism>
<gene>
    <name evidence="2" type="ORF">MKW98_003873</name>
</gene>
<evidence type="ECO:0000256" key="1">
    <source>
        <dbReference type="SAM" id="MobiDB-lite"/>
    </source>
</evidence>
<dbReference type="Proteomes" id="UP001202328">
    <property type="component" value="Unassembled WGS sequence"/>
</dbReference>
<keyword evidence="3" id="KW-1185">Reference proteome</keyword>
<name>A0AAD4SLE9_9MAGN</name>
<dbReference type="AlphaFoldDB" id="A0AAD4SLE9"/>
<comment type="caution">
    <text evidence="2">The sequence shown here is derived from an EMBL/GenBank/DDBJ whole genome shotgun (WGS) entry which is preliminary data.</text>
</comment>